<evidence type="ECO:0000259" key="13">
    <source>
        <dbReference type="Pfam" id="PF00291"/>
    </source>
</evidence>
<proteinExistence type="inferred from homology"/>
<feature type="binding site" evidence="10">
    <location>
        <begin position="191"/>
        <end position="195"/>
    </location>
    <ligand>
        <name>pyridoxal 5'-phosphate</name>
        <dbReference type="ChEBI" id="CHEBI:597326"/>
    </ligand>
</feature>
<dbReference type="InterPro" id="IPR050214">
    <property type="entry name" value="Cys_Synth/Cystath_Beta-Synth"/>
</dbReference>
<dbReference type="EMBL" id="JACXAH010000003">
    <property type="protein sequence ID" value="MBD1371296.1"/>
    <property type="molecule type" value="Genomic_DNA"/>
</dbReference>
<dbReference type="InterPro" id="IPR005856">
    <property type="entry name" value="Cys_synth"/>
</dbReference>
<comment type="similarity">
    <text evidence="3 12">Belongs to the cysteine synthase/cystathionine beta-synthase family.</text>
</comment>
<evidence type="ECO:0000256" key="11">
    <source>
        <dbReference type="PIRSR" id="PIRSR605856-51"/>
    </source>
</evidence>
<comment type="pathway">
    <text evidence="2">Amino-acid biosynthesis; L-cysteine biosynthesis; L-cysteine from L-serine: step 2/2.</text>
</comment>
<comment type="caution">
    <text evidence="14">The sequence shown here is derived from an EMBL/GenBank/DDBJ whole genome shotgun (WGS) entry which is preliminary data.</text>
</comment>
<dbReference type="InterPro" id="IPR005859">
    <property type="entry name" value="CysK"/>
</dbReference>
<dbReference type="AlphaFoldDB" id="A0A926RWA4"/>
<evidence type="ECO:0000256" key="4">
    <source>
        <dbReference type="ARBA" id="ARBA00012681"/>
    </source>
</evidence>
<dbReference type="InterPro" id="IPR001216">
    <property type="entry name" value="P-phosphate_BS"/>
</dbReference>
<comment type="catalytic activity">
    <reaction evidence="9 12">
        <text>O-acetyl-L-serine + hydrogen sulfide = L-cysteine + acetate</text>
        <dbReference type="Rhea" id="RHEA:14829"/>
        <dbReference type="ChEBI" id="CHEBI:29919"/>
        <dbReference type="ChEBI" id="CHEBI:30089"/>
        <dbReference type="ChEBI" id="CHEBI:35235"/>
        <dbReference type="ChEBI" id="CHEBI:58340"/>
        <dbReference type="EC" id="2.5.1.47"/>
    </reaction>
</comment>
<evidence type="ECO:0000256" key="10">
    <source>
        <dbReference type="PIRSR" id="PIRSR605856-50"/>
    </source>
</evidence>
<evidence type="ECO:0000313" key="14">
    <source>
        <dbReference type="EMBL" id="MBD1371296.1"/>
    </source>
</evidence>
<dbReference type="SUPFAM" id="SSF53686">
    <property type="entry name" value="Tryptophan synthase beta subunit-like PLP-dependent enzymes"/>
    <property type="match status" value="1"/>
</dbReference>
<keyword evidence="15" id="KW-1185">Reference proteome</keyword>
<evidence type="ECO:0000256" key="8">
    <source>
        <dbReference type="ARBA" id="ARBA00023192"/>
    </source>
</evidence>
<dbReference type="NCBIfam" id="TIGR01136">
    <property type="entry name" value="cysKM"/>
    <property type="match status" value="1"/>
</dbReference>
<dbReference type="CDD" id="cd01561">
    <property type="entry name" value="CBS_like"/>
    <property type="match status" value="1"/>
</dbReference>
<evidence type="ECO:0000256" key="2">
    <source>
        <dbReference type="ARBA" id="ARBA00004962"/>
    </source>
</evidence>
<feature type="modified residue" description="N6-(pyridoxal phosphate)lysine" evidence="11">
    <location>
        <position position="57"/>
    </location>
</feature>
<dbReference type="Proteomes" id="UP000661691">
    <property type="component" value="Unassembled WGS sequence"/>
</dbReference>
<evidence type="ECO:0000256" key="7">
    <source>
        <dbReference type="ARBA" id="ARBA00022898"/>
    </source>
</evidence>
<keyword evidence="5 12" id="KW-0028">Amino-acid biosynthesis</keyword>
<feature type="domain" description="Tryptophan synthase beta chain-like PALP" evidence="13">
    <location>
        <begin position="22"/>
        <end position="306"/>
    </location>
</feature>
<feature type="binding site" evidence="10">
    <location>
        <position position="279"/>
    </location>
    <ligand>
        <name>pyridoxal 5'-phosphate</name>
        <dbReference type="ChEBI" id="CHEBI:597326"/>
    </ligand>
</feature>
<dbReference type="Pfam" id="PF00291">
    <property type="entry name" value="PALP"/>
    <property type="match status" value="1"/>
</dbReference>
<dbReference type="FunFam" id="3.40.50.1100:FF:000006">
    <property type="entry name" value="Cysteine synthase"/>
    <property type="match status" value="1"/>
</dbReference>
<dbReference type="InterPro" id="IPR001926">
    <property type="entry name" value="TrpB-like_PALP"/>
</dbReference>
<dbReference type="InterPro" id="IPR036052">
    <property type="entry name" value="TrpB-like_PALP_sf"/>
</dbReference>
<name>A0A926RWA4_9BACL</name>
<evidence type="ECO:0000256" key="5">
    <source>
        <dbReference type="ARBA" id="ARBA00022605"/>
    </source>
</evidence>
<evidence type="ECO:0000256" key="3">
    <source>
        <dbReference type="ARBA" id="ARBA00007103"/>
    </source>
</evidence>
<protein>
    <recommendedName>
        <fullName evidence="4 12">Cysteine synthase</fullName>
        <ecNumber evidence="4 12">2.5.1.47</ecNumber>
    </recommendedName>
</protein>
<evidence type="ECO:0000256" key="12">
    <source>
        <dbReference type="RuleBase" id="RU003985"/>
    </source>
</evidence>
<keyword evidence="7 10" id="KW-0663">Pyridoxal phosphate</keyword>
<evidence type="ECO:0000256" key="9">
    <source>
        <dbReference type="ARBA" id="ARBA00047931"/>
    </source>
</evidence>
<gene>
    <name evidence="14" type="primary">cysK</name>
    <name evidence="14" type="ORF">IC620_02875</name>
</gene>
<reference evidence="14" key="1">
    <citation type="submission" date="2020-09" db="EMBL/GenBank/DDBJ databases">
        <title>A novel bacterium of genus Hazenella, isolated from South China Sea.</title>
        <authorList>
            <person name="Huang H."/>
            <person name="Mo K."/>
            <person name="Hu Y."/>
        </authorList>
    </citation>
    <scope>NUCLEOTIDE SEQUENCE</scope>
    <source>
        <strain evidence="14">IB182357</strain>
    </source>
</reference>
<comment type="cofactor">
    <cofactor evidence="1 10 12">
        <name>pyridoxal 5'-phosphate</name>
        <dbReference type="ChEBI" id="CHEBI:597326"/>
    </cofactor>
</comment>
<evidence type="ECO:0000256" key="6">
    <source>
        <dbReference type="ARBA" id="ARBA00022679"/>
    </source>
</evidence>
<dbReference type="PROSITE" id="PS00901">
    <property type="entry name" value="CYS_SYNTHASE"/>
    <property type="match status" value="1"/>
</dbReference>
<dbReference type="EC" id="2.5.1.47" evidence="4 12"/>
<organism evidence="14 15">
    <name type="scientific">Polycladospora coralii</name>
    <dbReference type="NCBI Taxonomy" id="2771432"/>
    <lineage>
        <taxon>Bacteria</taxon>
        <taxon>Bacillati</taxon>
        <taxon>Bacillota</taxon>
        <taxon>Bacilli</taxon>
        <taxon>Bacillales</taxon>
        <taxon>Thermoactinomycetaceae</taxon>
        <taxon>Polycladospora</taxon>
    </lineage>
</organism>
<dbReference type="Gene3D" id="3.40.50.1100">
    <property type="match status" value="2"/>
</dbReference>
<evidence type="ECO:0000256" key="1">
    <source>
        <dbReference type="ARBA" id="ARBA00001933"/>
    </source>
</evidence>
<dbReference type="NCBIfam" id="TIGR01139">
    <property type="entry name" value="cysK"/>
    <property type="match status" value="1"/>
</dbReference>
<dbReference type="PANTHER" id="PTHR10314">
    <property type="entry name" value="CYSTATHIONINE BETA-SYNTHASE"/>
    <property type="match status" value="1"/>
</dbReference>
<feature type="binding site" evidence="10">
    <location>
        <position position="87"/>
    </location>
    <ligand>
        <name>pyridoxal 5'-phosphate</name>
        <dbReference type="ChEBI" id="CHEBI:597326"/>
    </ligand>
</feature>
<keyword evidence="6 12" id="KW-0808">Transferase</keyword>
<sequence>MDRSSQAQIKRTSLRVVNHMNELIGQTPVVKLNRLTEENDATVYVKLEKFNPGGSVKDRTASHMLKRAEELGYLLPHSTIIEPTSGNTGVGLALMGALNNYKTILVMPDTASDERINLLKAYGAQVVLSPGEERMPGAIRIAKAIMKEVPHAFMPLQFENQFNPEVHQLTTGPEILAQMNGELDAFIATAGTGGTITGTGEYLRKHLSHLYIGVVEPVNSPVLAGGCPGSHRIPGTSPGFIPPILNRSIYDHIYHVSDEAAAATARQLARQEAILVGPSSGASVWAALQVAKQLGAGKKVLCMAPDTGERYLSTDIFTA</sequence>
<evidence type="ECO:0000313" key="15">
    <source>
        <dbReference type="Proteomes" id="UP000661691"/>
    </source>
</evidence>
<keyword evidence="8 12" id="KW-0198">Cysteine biosynthesis</keyword>
<dbReference type="GO" id="GO:0004124">
    <property type="term" value="F:cysteine synthase activity"/>
    <property type="evidence" value="ECO:0007669"/>
    <property type="project" value="UniProtKB-UniRule"/>
</dbReference>
<dbReference type="GO" id="GO:0006535">
    <property type="term" value="P:cysteine biosynthetic process from serine"/>
    <property type="evidence" value="ECO:0007669"/>
    <property type="project" value="UniProtKB-UniRule"/>
</dbReference>
<accession>A0A926RWA4</accession>